<evidence type="ECO:0000259" key="3">
    <source>
        <dbReference type="PROSITE" id="PS50240"/>
    </source>
</evidence>
<feature type="domain" description="Peptidase S1" evidence="3">
    <location>
        <begin position="208"/>
        <end position="363"/>
    </location>
</feature>
<dbReference type="PANTHER" id="PTHR24252">
    <property type="entry name" value="ACROSIN-RELATED"/>
    <property type="match status" value="1"/>
</dbReference>
<keyword evidence="4" id="KW-0472">Membrane</keyword>
<evidence type="ECO:0000313" key="4">
    <source>
        <dbReference type="EMBL" id="MPC29856.1"/>
    </source>
</evidence>
<keyword evidence="5" id="KW-1185">Reference proteome</keyword>
<dbReference type="CDD" id="cd00190">
    <property type="entry name" value="Tryp_SPc"/>
    <property type="match status" value="1"/>
</dbReference>
<dbReference type="Proteomes" id="UP000324222">
    <property type="component" value="Unassembled WGS sequence"/>
</dbReference>
<feature type="disulfide bond" evidence="2">
    <location>
        <begin position="44"/>
        <end position="59"/>
    </location>
</feature>
<dbReference type="InterPro" id="IPR001254">
    <property type="entry name" value="Trypsin_dom"/>
</dbReference>
<evidence type="ECO:0000313" key="5">
    <source>
        <dbReference type="Proteomes" id="UP000324222"/>
    </source>
</evidence>
<dbReference type="EMBL" id="VSRR010002148">
    <property type="protein sequence ID" value="MPC29856.1"/>
    <property type="molecule type" value="Genomic_DNA"/>
</dbReference>
<dbReference type="CDD" id="cd00112">
    <property type="entry name" value="LDLa"/>
    <property type="match status" value="2"/>
</dbReference>
<keyword evidence="1 2" id="KW-1015">Disulfide bond</keyword>
<keyword evidence="4" id="KW-0645">Protease</keyword>
<reference evidence="4 5" key="1">
    <citation type="submission" date="2019-05" db="EMBL/GenBank/DDBJ databases">
        <title>Another draft genome of Portunus trituberculatus and its Hox gene families provides insights of decapod evolution.</title>
        <authorList>
            <person name="Jeong J.-H."/>
            <person name="Song I."/>
            <person name="Kim S."/>
            <person name="Choi T."/>
            <person name="Kim D."/>
            <person name="Ryu S."/>
            <person name="Kim W."/>
        </authorList>
    </citation>
    <scope>NUCLEOTIDE SEQUENCE [LARGE SCALE GENOMIC DNA]</scope>
    <source>
        <tissue evidence="4">Muscle</tissue>
    </source>
</reference>
<feature type="disulfide bond" evidence="2">
    <location>
        <begin position="86"/>
        <end position="101"/>
    </location>
</feature>
<proteinExistence type="predicted"/>
<keyword evidence="4" id="KW-0378">Hydrolase</keyword>
<dbReference type="PROSITE" id="PS00135">
    <property type="entry name" value="TRYPSIN_SER"/>
    <property type="match status" value="1"/>
</dbReference>
<name>A0A5B7E9I3_PORTR</name>
<accession>A0A5B7E9I3</accession>
<evidence type="ECO:0000256" key="2">
    <source>
        <dbReference type="PROSITE-ProRule" id="PRU00124"/>
    </source>
</evidence>
<comment type="caution">
    <text evidence="2">Lacks conserved residue(s) required for the propagation of feature annotation.</text>
</comment>
<dbReference type="InterPro" id="IPR023415">
    <property type="entry name" value="LDLR_class-A_CS"/>
</dbReference>
<dbReference type="Gene3D" id="4.10.400.10">
    <property type="entry name" value="Low-density Lipoprotein Receptor"/>
    <property type="match status" value="2"/>
</dbReference>
<dbReference type="Gene3D" id="2.40.10.10">
    <property type="entry name" value="Trypsin-like serine proteases"/>
    <property type="match status" value="1"/>
</dbReference>
<dbReference type="SMART" id="SM00192">
    <property type="entry name" value="LDLa"/>
    <property type="match status" value="2"/>
</dbReference>
<dbReference type="InterPro" id="IPR033116">
    <property type="entry name" value="TRYPSIN_SER"/>
</dbReference>
<evidence type="ECO:0000256" key="1">
    <source>
        <dbReference type="ARBA" id="ARBA00023157"/>
    </source>
</evidence>
<dbReference type="PROSITE" id="PS01209">
    <property type="entry name" value="LDLRA_1"/>
    <property type="match status" value="1"/>
</dbReference>
<organism evidence="4 5">
    <name type="scientific">Portunus trituberculatus</name>
    <name type="common">Swimming crab</name>
    <name type="synonym">Neptunus trituberculatus</name>
    <dbReference type="NCBI Taxonomy" id="210409"/>
    <lineage>
        <taxon>Eukaryota</taxon>
        <taxon>Metazoa</taxon>
        <taxon>Ecdysozoa</taxon>
        <taxon>Arthropoda</taxon>
        <taxon>Crustacea</taxon>
        <taxon>Multicrustacea</taxon>
        <taxon>Malacostraca</taxon>
        <taxon>Eumalacostraca</taxon>
        <taxon>Eucarida</taxon>
        <taxon>Decapoda</taxon>
        <taxon>Pleocyemata</taxon>
        <taxon>Brachyura</taxon>
        <taxon>Eubrachyura</taxon>
        <taxon>Portunoidea</taxon>
        <taxon>Portunidae</taxon>
        <taxon>Portuninae</taxon>
        <taxon>Portunus</taxon>
    </lineage>
</organism>
<comment type="caution">
    <text evidence="4">The sequence shown here is derived from an EMBL/GenBank/DDBJ whole genome shotgun (WGS) entry which is preliminary data.</text>
</comment>
<protein>
    <submittedName>
        <fullName evidence="4">Transmembrane protease serine 6</fullName>
    </submittedName>
</protein>
<dbReference type="PROSITE" id="PS50068">
    <property type="entry name" value="LDLRA_2"/>
    <property type="match status" value="2"/>
</dbReference>
<dbReference type="PANTHER" id="PTHR24252:SF7">
    <property type="entry name" value="HYALIN"/>
    <property type="match status" value="1"/>
</dbReference>
<dbReference type="PROSITE" id="PS50240">
    <property type="entry name" value="TRYPSIN_DOM"/>
    <property type="match status" value="1"/>
</dbReference>
<dbReference type="InterPro" id="IPR036055">
    <property type="entry name" value="LDL_receptor-like_sf"/>
</dbReference>
<dbReference type="SUPFAM" id="SSF50494">
    <property type="entry name" value="Trypsin-like serine proteases"/>
    <property type="match status" value="1"/>
</dbReference>
<dbReference type="GO" id="GO:0004252">
    <property type="term" value="F:serine-type endopeptidase activity"/>
    <property type="evidence" value="ECO:0007669"/>
    <property type="project" value="InterPro"/>
</dbReference>
<dbReference type="InterPro" id="IPR009003">
    <property type="entry name" value="Peptidase_S1_PA"/>
</dbReference>
<dbReference type="SMART" id="SM00020">
    <property type="entry name" value="Tryp_SPc"/>
    <property type="match status" value="1"/>
</dbReference>
<gene>
    <name evidence="4" type="primary">TMPRSS6</name>
    <name evidence="4" type="ORF">E2C01_023107</name>
</gene>
<feature type="disulfide bond" evidence="2">
    <location>
        <begin position="32"/>
        <end position="50"/>
    </location>
</feature>
<dbReference type="InterPro" id="IPR043504">
    <property type="entry name" value="Peptidase_S1_PA_chymotrypsin"/>
</dbReference>
<sequence>MEKCDRTGWGYWWEESCDNIAHCPDLKDETLCSCDMMVPLEYICDGYLDCPDLTDERGCKGCNRDELSCVAREGEEQVCVRPWQLCDGVAQCFDGEDEAFCWRLESTPEDGYVSFRSSGYLQVKREQEWRPVCLDADHNPVPLVTYFCDLVVGDRYNKDVHKVEAVNKSGHVSTTKWARYEDMGVQVEVADSCEGGHVLEITCGEPGCFAGEGRVNIAGPASYYEIQAGMLRRNSWSPFEQSRKVSQILPHPSYTGLSNDVALFLLEAPLHLNRSLSYRWVRPVCLSEALYPKMDQICTVAGWGTLQEGGDTPKKLQELDLPVLSTCLADTHLSDEQVLCAGYPEGKMDACQGDSGGPLMCGK</sequence>
<keyword evidence="4" id="KW-0812">Transmembrane</keyword>
<dbReference type="AlphaFoldDB" id="A0A5B7E9I3"/>
<dbReference type="PRINTS" id="PR00261">
    <property type="entry name" value="LDLRECEPTOR"/>
</dbReference>
<dbReference type="Pfam" id="PF00089">
    <property type="entry name" value="Trypsin"/>
    <property type="match status" value="1"/>
</dbReference>
<dbReference type="InterPro" id="IPR002172">
    <property type="entry name" value="LDrepeatLR_classA_rpt"/>
</dbReference>
<dbReference type="OrthoDB" id="6411962at2759"/>
<dbReference type="GO" id="GO:0006508">
    <property type="term" value="P:proteolysis"/>
    <property type="evidence" value="ECO:0007669"/>
    <property type="project" value="UniProtKB-KW"/>
</dbReference>
<dbReference type="SUPFAM" id="SSF57424">
    <property type="entry name" value="LDL receptor-like module"/>
    <property type="match status" value="2"/>
</dbReference>